<organism evidence="1">
    <name type="scientific">mine drainage metagenome</name>
    <dbReference type="NCBI Taxonomy" id="410659"/>
    <lineage>
        <taxon>unclassified sequences</taxon>
        <taxon>metagenomes</taxon>
        <taxon>ecological metagenomes</taxon>
    </lineage>
</organism>
<sequence length="217" mass="23321">MPSSSDAEFEHAVLDMIEHSSTGSVPRTPSYDEILGHLRATHQVYASADHRDGHVTARSLAHLPVFHAANLDSFAEGAIAAEALEPNTAIFDRYVQSLPADARARAESCRESVAGRLIHHRPKQGAAATHDPVATLFLVPGGGPHPGLPGNYLHGMLMEANDSRYPAPWRILVKDSLDDVAILDAASVAEAVAALKDLFESAPFHLVELEALGFRIE</sequence>
<protein>
    <submittedName>
        <fullName evidence="1">Uncharacterized protein</fullName>
    </submittedName>
</protein>
<reference evidence="1" key="1">
    <citation type="submission" date="2016-10" db="EMBL/GenBank/DDBJ databases">
        <title>Sequence of Gallionella enrichment culture.</title>
        <authorList>
            <person name="Poehlein A."/>
            <person name="Muehling M."/>
            <person name="Daniel R."/>
        </authorList>
    </citation>
    <scope>NUCLEOTIDE SEQUENCE</scope>
</reference>
<evidence type="ECO:0000313" key="1">
    <source>
        <dbReference type="EMBL" id="OIQ95577.1"/>
    </source>
</evidence>
<gene>
    <name evidence="1" type="ORF">GALL_224490</name>
</gene>
<dbReference type="AlphaFoldDB" id="A0A1J5RIH1"/>
<comment type="caution">
    <text evidence="1">The sequence shown here is derived from an EMBL/GenBank/DDBJ whole genome shotgun (WGS) entry which is preliminary data.</text>
</comment>
<proteinExistence type="predicted"/>
<accession>A0A1J5RIH1</accession>
<dbReference type="EMBL" id="MLJW01000164">
    <property type="protein sequence ID" value="OIQ95577.1"/>
    <property type="molecule type" value="Genomic_DNA"/>
</dbReference>
<name>A0A1J5RIH1_9ZZZZ</name>